<name>A0A152A2B2_TIELA</name>
<evidence type="ECO:0000313" key="16">
    <source>
        <dbReference type="Proteomes" id="UP000076078"/>
    </source>
</evidence>
<feature type="transmembrane region" description="Helical" evidence="13">
    <location>
        <begin position="392"/>
        <end position="412"/>
    </location>
</feature>
<accession>A0A152A2B2</accession>
<dbReference type="OrthoDB" id="17301at2759"/>
<evidence type="ECO:0000256" key="1">
    <source>
        <dbReference type="ARBA" id="ARBA00004141"/>
    </source>
</evidence>
<dbReference type="GO" id="GO:0004930">
    <property type="term" value="F:G protein-coupled receptor activity"/>
    <property type="evidence" value="ECO:0007669"/>
    <property type="project" value="UniProtKB-KW"/>
</dbReference>
<feature type="transmembrane region" description="Helical" evidence="13">
    <location>
        <begin position="581"/>
        <end position="601"/>
    </location>
</feature>
<evidence type="ECO:0000256" key="4">
    <source>
        <dbReference type="ARBA" id="ARBA00022692"/>
    </source>
</evidence>
<evidence type="ECO:0000256" key="8">
    <source>
        <dbReference type="ARBA" id="ARBA00023136"/>
    </source>
</evidence>
<gene>
    <name evidence="15" type="ORF">DLAC_03126</name>
</gene>
<evidence type="ECO:0000256" key="7">
    <source>
        <dbReference type="ARBA" id="ARBA00023040"/>
    </source>
</evidence>
<sequence>MDIKSIDVKDLKIAVILYGQPNDLGFNYQLTLSKVYVERFLKSKKVSLFSVGIDSCERFLESLADIGYNVIITTSEEHAPCAQEISLLYPDLYIMIRGLPQPTFNRSMFADVDYEAIYFLTGFFAGLMTKTNVLGFISPGAPIANDYPANTFFVGARQSNPDVTLLMFNIGSRSNAELSSGASKALYDMGVDVIGQSLNDMSVSMTSLEYGYIGMGTNGYDQRQIYGNKIDISLIMNWTMPYMELINAAKADKTKIKFYSGSLKNNFITLEYGANVSDETRDVIEGMETQLKFNPVSKSPYLCNPYNRFIFKNVSTVTNCIDLAMYRTINDPYPGMTNFGNFSIPVVARNLPKTITRAFPVTSGVLIAICLILLLIIIVYRDSNSIRAASPLFCGLIVFGAIIVYSGIIIWSLPPSNLFCNLRYWLVSIGFTTLIGSLVVKNFRIWLIFDNPHLKTIKITNFQLFPWILTLEMANVILMGIITSRGQVESNRVYNIDDLTRYEYMQVCQMNQYGTVTLYVLLVYFALLLFIGLFVSWKLRIVDIAEFNESKTISSTLYTIFFILFSIVCLLVVPQYYINQTIILCIAGIFITSFSLFIIFIPKLLNLWSPTSQEKSLIAEVRFTQKLSTPDGADLYKVQNVFLSSYSPTQKKNLATFTDDTHTIGNSSLNLNSIVSGDADFDNFQEETPQEINQNNQNNNNQNNNQVNNNLLNNENIDNDQNLNENNDNRA</sequence>
<evidence type="ECO:0000256" key="9">
    <source>
        <dbReference type="ARBA" id="ARBA00023170"/>
    </source>
</evidence>
<feature type="region of interest" description="Disordered" evidence="12">
    <location>
        <begin position="692"/>
        <end position="731"/>
    </location>
</feature>
<dbReference type="Pfam" id="PF00003">
    <property type="entry name" value="7tm_3"/>
    <property type="match status" value="1"/>
</dbReference>
<keyword evidence="6 13" id="KW-1133">Transmembrane helix</keyword>
<keyword evidence="8 13" id="KW-0472">Membrane</keyword>
<dbReference type="Pfam" id="PF02608">
    <property type="entry name" value="Bmp"/>
    <property type="match status" value="1"/>
</dbReference>
<comment type="similarity">
    <text evidence="2">In the C-terminal section; belongs to the G-protein coupled receptor 3 family. GABA-B receptor subfamily.</text>
</comment>
<dbReference type="PROSITE" id="PS50259">
    <property type="entry name" value="G_PROTEIN_RECEP_F3_4"/>
    <property type="match status" value="1"/>
</dbReference>
<dbReference type="FunCoup" id="A0A152A2B2">
    <property type="interactions" value="25"/>
</dbReference>
<feature type="transmembrane region" description="Helical" evidence="13">
    <location>
        <begin position="516"/>
        <end position="535"/>
    </location>
</feature>
<reference evidence="15 16" key="1">
    <citation type="submission" date="2015-12" db="EMBL/GenBank/DDBJ databases">
        <title>Dictyostelia acquired genes for synthesis and detection of signals that induce cell-type specialization by lateral gene transfer from prokaryotes.</title>
        <authorList>
            <person name="Gloeckner G."/>
            <person name="Schaap P."/>
        </authorList>
    </citation>
    <scope>NUCLEOTIDE SEQUENCE [LARGE SCALE GENOMIC DNA]</scope>
    <source>
        <strain evidence="15 16">TK</strain>
    </source>
</reference>
<evidence type="ECO:0000256" key="3">
    <source>
        <dbReference type="ARBA" id="ARBA00010620"/>
    </source>
</evidence>
<dbReference type="InterPro" id="IPR003760">
    <property type="entry name" value="PnrA-like"/>
</dbReference>
<keyword evidence="16" id="KW-1185">Reference proteome</keyword>
<evidence type="ECO:0000256" key="13">
    <source>
        <dbReference type="SAM" id="Phobius"/>
    </source>
</evidence>
<dbReference type="Gene3D" id="3.40.50.2300">
    <property type="match status" value="2"/>
</dbReference>
<organism evidence="15 16">
    <name type="scientific">Tieghemostelium lacteum</name>
    <name type="common">Slime mold</name>
    <name type="synonym">Dictyostelium lacteum</name>
    <dbReference type="NCBI Taxonomy" id="361077"/>
    <lineage>
        <taxon>Eukaryota</taxon>
        <taxon>Amoebozoa</taxon>
        <taxon>Evosea</taxon>
        <taxon>Eumycetozoa</taxon>
        <taxon>Dictyostelia</taxon>
        <taxon>Dictyosteliales</taxon>
        <taxon>Raperosteliaceae</taxon>
        <taxon>Tieghemostelium</taxon>
    </lineage>
</organism>
<feature type="transmembrane region" description="Helical" evidence="13">
    <location>
        <begin position="358"/>
        <end position="380"/>
    </location>
</feature>
<feature type="domain" description="G-protein coupled receptors family 3 profile" evidence="14">
    <location>
        <begin position="367"/>
        <end position="607"/>
    </location>
</feature>
<comment type="caution">
    <text evidence="15">The sequence shown here is derived from an EMBL/GenBank/DDBJ whole genome shotgun (WGS) entry which is preliminary data.</text>
</comment>
<keyword evidence="4 13" id="KW-0812">Transmembrane</keyword>
<dbReference type="GO" id="GO:0005886">
    <property type="term" value="C:plasma membrane"/>
    <property type="evidence" value="ECO:0007669"/>
    <property type="project" value="InterPro"/>
</dbReference>
<protein>
    <submittedName>
        <fullName evidence="15">G-protein-coupled receptor family 3 protein 3</fullName>
    </submittedName>
</protein>
<dbReference type="InParanoid" id="A0A152A2B2"/>
<evidence type="ECO:0000256" key="11">
    <source>
        <dbReference type="ARBA" id="ARBA00023224"/>
    </source>
</evidence>
<dbReference type="InterPro" id="IPR051530">
    <property type="entry name" value="mGluR/GABA-B-like"/>
</dbReference>
<proteinExistence type="inferred from homology"/>
<dbReference type="Proteomes" id="UP000076078">
    <property type="component" value="Unassembled WGS sequence"/>
</dbReference>
<feature type="transmembrane region" description="Helical" evidence="13">
    <location>
        <begin position="424"/>
        <end position="443"/>
    </location>
</feature>
<comment type="subcellular location">
    <subcellularLocation>
        <location evidence="1">Membrane</location>
        <topology evidence="1">Multi-pass membrane protein</topology>
    </subcellularLocation>
</comment>
<evidence type="ECO:0000256" key="5">
    <source>
        <dbReference type="ARBA" id="ARBA00022729"/>
    </source>
</evidence>
<keyword evidence="11" id="KW-0807">Transducer</keyword>
<dbReference type="CDD" id="cd15047">
    <property type="entry name" value="7tmC_GABA-B-like"/>
    <property type="match status" value="1"/>
</dbReference>
<evidence type="ECO:0000256" key="12">
    <source>
        <dbReference type="SAM" id="MobiDB-lite"/>
    </source>
</evidence>
<comment type="similarity">
    <text evidence="3">In the N-terminal section; belongs to the BMP lipoprotein family.</text>
</comment>
<dbReference type="InterPro" id="IPR017978">
    <property type="entry name" value="GPCR_3_C"/>
</dbReference>
<keyword evidence="10" id="KW-0325">Glycoprotein</keyword>
<keyword evidence="9 15" id="KW-0675">Receptor</keyword>
<evidence type="ECO:0000256" key="10">
    <source>
        <dbReference type="ARBA" id="ARBA00023180"/>
    </source>
</evidence>
<evidence type="ECO:0000256" key="2">
    <source>
        <dbReference type="ARBA" id="ARBA00005414"/>
    </source>
</evidence>
<dbReference type="PANTHER" id="PTHR46924">
    <property type="entry name" value="METABOTROPIC GLUTAMATE RECEPTOR-LIKE PROTEIN C-RELATED-RELATED"/>
    <property type="match status" value="1"/>
</dbReference>
<dbReference type="EMBL" id="LODT01000015">
    <property type="protein sequence ID" value="KYR00378.1"/>
    <property type="molecule type" value="Genomic_DNA"/>
</dbReference>
<evidence type="ECO:0000313" key="15">
    <source>
        <dbReference type="EMBL" id="KYR00378.1"/>
    </source>
</evidence>
<feature type="transmembrane region" description="Helical" evidence="13">
    <location>
        <begin position="556"/>
        <end position="575"/>
    </location>
</feature>
<evidence type="ECO:0000259" key="14">
    <source>
        <dbReference type="PROSITE" id="PS50259"/>
    </source>
</evidence>
<keyword evidence="7" id="KW-0297">G-protein coupled receptor</keyword>
<evidence type="ECO:0000256" key="6">
    <source>
        <dbReference type="ARBA" id="ARBA00022989"/>
    </source>
</evidence>
<dbReference type="AlphaFoldDB" id="A0A152A2B2"/>
<keyword evidence="5" id="KW-0732">Signal</keyword>